<dbReference type="EMBL" id="CAJJDM010000004">
    <property type="protein sequence ID" value="CAD8044584.1"/>
    <property type="molecule type" value="Genomic_DNA"/>
</dbReference>
<keyword evidence="7" id="KW-0547">Nucleotide-binding</keyword>
<dbReference type="InterPro" id="IPR034907">
    <property type="entry name" value="NDK-like_dom"/>
</dbReference>
<keyword evidence="7" id="KW-0418">Kinase</keyword>
<organism evidence="9 10">
    <name type="scientific">Paramecium primaurelia</name>
    <dbReference type="NCBI Taxonomy" id="5886"/>
    <lineage>
        <taxon>Eukaryota</taxon>
        <taxon>Sar</taxon>
        <taxon>Alveolata</taxon>
        <taxon>Ciliophora</taxon>
        <taxon>Intramacronucleata</taxon>
        <taxon>Oligohymenophorea</taxon>
        <taxon>Peniculida</taxon>
        <taxon>Parameciidae</taxon>
        <taxon>Paramecium</taxon>
    </lineage>
</organism>
<evidence type="ECO:0000313" key="10">
    <source>
        <dbReference type="Proteomes" id="UP000688137"/>
    </source>
</evidence>
<keyword evidence="10" id="KW-1185">Reference proteome</keyword>
<dbReference type="InterPro" id="IPR011410">
    <property type="entry name" value="NDPK7"/>
</dbReference>
<gene>
    <name evidence="9" type="ORF">PPRIM_AZ9-3.1.T0080148</name>
</gene>
<sequence length="376" mass="42965">MAVNDERYVFIVEWFDTSASLIRSYNLIYFMSDKTIEMFDLKNKRIFLKRCEYPSIQLKDLYVGSIVTVYSRQLKIVDYADVFTRSKFEVQRGKTFGMIKPDAYTHIGKIITAVERNGFVIGNLKMTRMQIADAQQFYAEHRGKPFFDELTQFICSDFIVGLELIADNSVKKWRDLIGPTKCQVARVEAPNSMRALYGTEGVRNACHGSDAPGSAQRELDFFFSDKSNLKSTAVFNNCTCAIIKPHIVLEGRAGQIIDIILSEGFEISAMQMFYLDRATSEEFFEVYKGVLPEFQAMSEHLTSGPCIAMEIRQENAVKAFRDLCGPHDPEIAKTLRPQTIRAKFGIDRVKNAIHCTDLPEDGILEVEYFFNILQQK</sequence>
<feature type="binding site" evidence="6">
    <location>
        <position position="194"/>
    </location>
    <ligand>
        <name>ATP</name>
        <dbReference type="ChEBI" id="CHEBI:30616"/>
    </ligand>
</feature>
<keyword evidence="7" id="KW-0808">Transferase</keyword>
<dbReference type="InterPro" id="IPR023005">
    <property type="entry name" value="Nucleoside_diP_kinase_AS"/>
</dbReference>
<dbReference type="GO" id="GO:0004550">
    <property type="term" value="F:nucleoside diphosphate kinase activity"/>
    <property type="evidence" value="ECO:0007669"/>
    <property type="project" value="UniProtKB-EC"/>
</dbReference>
<comment type="similarity">
    <text evidence="6">Belongs to the NDK family.</text>
</comment>
<feature type="binding site" evidence="6">
    <location>
        <position position="146"/>
    </location>
    <ligand>
        <name>ATP</name>
        <dbReference type="ChEBI" id="CHEBI:30616"/>
    </ligand>
</feature>
<feature type="active site" description="Pros-phosphohistidine intermediate" evidence="6">
    <location>
        <position position="207"/>
    </location>
</feature>
<feature type="binding site" evidence="6">
    <location>
        <position position="174"/>
    </location>
    <ligand>
        <name>ATP</name>
        <dbReference type="ChEBI" id="CHEBI:30616"/>
    </ligand>
</feature>
<dbReference type="OMA" id="VCMCLEI"/>
<dbReference type="Pfam" id="PF25364">
    <property type="entry name" value="PH_NDK7_N"/>
    <property type="match status" value="1"/>
</dbReference>
<evidence type="ECO:0000313" key="9">
    <source>
        <dbReference type="EMBL" id="CAD8044584.1"/>
    </source>
</evidence>
<comment type="caution">
    <text evidence="6">Lacks conserved residue(s) required for the propagation of feature annotation.</text>
</comment>
<dbReference type="AlphaFoldDB" id="A0A8S1JQ96"/>
<evidence type="ECO:0000256" key="1">
    <source>
        <dbReference type="ARBA" id="ARBA00004138"/>
    </source>
</evidence>
<comment type="catalytic activity">
    <reaction evidence="7">
        <text>a 2'-deoxyribonucleoside 5'-diphosphate + ATP = a 2'-deoxyribonucleoside 5'-triphosphate + ADP</text>
        <dbReference type="Rhea" id="RHEA:44640"/>
        <dbReference type="ChEBI" id="CHEBI:30616"/>
        <dbReference type="ChEBI" id="CHEBI:61560"/>
        <dbReference type="ChEBI" id="CHEBI:73316"/>
        <dbReference type="ChEBI" id="CHEBI:456216"/>
        <dbReference type="EC" id="2.7.4.6"/>
    </reaction>
</comment>
<evidence type="ECO:0000256" key="5">
    <source>
        <dbReference type="ARBA" id="ARBA00023273"/>
    </source>
</evidence>
<reference evidence="9" key="1">
    <citation type="submission" date="2021-01" db="EMBL/GenBank/DDBJ databases">
        <authorList>
            <consortium name="Genoscope - CEA"/>
            <person name="William W."/>
        </authorList>
    </citation>
    <scope>NUCLEOTIDE SEQUENCE</scope>
</reference>
<dbReference type="InterPro" id="IPR037993">
    <property type="entry name" value="NDPk7B"/>
</dbReference>
<dbReference type="PROSITE" id="PS51374">
    <property type="entry name" value="NDPK_LIKE"/>
    <property type="match status" value="2"/>
</dbReference>
<evidence type="ECO:0000259" key="8">
    <source>
        <dbReference type="PROSITE" id="PS51336"/>
    </source>
</evidence>
<dbReference type="CDD" id="cd04412">
    <property type="entry name" value="NDPk7B"/>
    <property type="match status" value="1"/>
</dbReference>
<keyword evidence="5" id="KW-0966">Cell projection</keyword>
<evidence type="ECO:0000256" key="4">
    <source>
        <dbReference type="ARBA" id="ARBA00023212"/>
    </source>
</evidence>
<feature type="active site" description="Pros-phosphohistidine intermediate" evidence="6">
    <location>
        <position position="354"/>
    </location>
</feature>
<keyword evidence="4" id="KW-0206">Cytoskeleton</keyword>
<dbReference type="PIRSF" id="PIRSF036503">
    <property type="entry name" value="NDK7"/>
    <property type="match status" value="1"/>
</dbReference>
<dbReference type="Proteomes" id="UP000688137">
    <property type="component" value="Unassembled WGS sequence"/>
</dbReference>
<protein>
    <recommendedName>
        <fullName evidence="7">Nucleoside diphosphate kinase</fullName>
        <ecNumber evidence="7">2.7.4.6</ecNumber>
    </recommendedName>
</protein>
<feature type="domain" description="DM10" evidence="8">
    <location>
        <begin position="4"/>
        <end position="92"/>
    </location>
</feature>
<dbReference type="SMART" id="SM00562">
    <property type="entry name" value="NDK"/>
    <property type="match status" value="2"/>
</dbReference>
<dbReference type="GO" id="GO:0005879">
    <property type="term" value="C:axonemal microtubule"/>
    <property type="evidence" value="ECO:0007669"/>
    <property type="project" value="TreeGrafter"/>
</dbReference>
<dbReference type="PANTHER" id="PTHR43109">
    <property type="entry name" value="NUCLEOSIDE DIPHOSPHATE KINASE 7"/>
    <property type="match status" value="1"/>
</dbReference>
<feature type="binding site" evidence="6">
    <location>
        <position position="180"/>
    </location>
    <ligand>
        <name>ATP</name>
        <dbReference type="ChEBI" id="CHEBI:30616"/>
    </ligand>
</feature>
<comment type="caution">
    <text evidence="9">The sequence shown here is derived from an EMBL/GenBank/DDBJ whole genome shotgun (WGS) entry which is preliminary data.</text>
</comment>
<dbReference type="InterPro" id="IPR006602">
    <property type="entry name" value="DM10_dom"/>
</dbReference>
<dbReference type="PROSITE" id="PS00469">
    <property type="entry name" value="NDPK"/>
    <property type="match status" value="1"/>
</dbReference>
<dbReference type="InterPro" id="IPR057579">
    <property type="entry name" value="DM10_NDK7"/>
</dbReference>
<comment type="subcellular location">
    <subcellularLocation>
        <location evidence="1">Cell projection</location>
        <location evidence="1">Cilium</location>
    </subcellularLocation>
    <subcellularLocation>
        <location evidence="2">Cytoplasm</location>
        <location evidence="2">Cytoskeleton</location>
    </subcellularLocation>
</comment>
<evidence type="ECO:0000256" key="7">
    <source>
        <dbReference type="RuleBase" id="RU004013"/>
    </source>
</evidence>
<evidence type="ECO:0000256" key="3">
    <source>
        <dbReference type="ARBA" id="ARBA00022490"/>
    </source>
</evidence>
<evidence type="ECO:0000256" key="6">
    <source>
        <dbReference type="PROSITE-ProRule" id="PRU00706"/>
    </source>
</evidence>
<dbReference type="Pfam" id="PF00334">
    <property type="entry name" value="NDK"/>
    <property type="match status" value="2"/>
</dbReference>
<dbReference type="FunFam" id="3.30.70.141:FF:000004">
    <property type="entry name" value="Nucleoside diphosphate kinase 7"/>
    <property type="match status" value="1"/>
</dbReference>
<feature type="binding site" evidence="6">
    <location>
        <position position="204"/>
    </location>
    <ligand>
        <name>ATP</name>
        <dbReference type="ChEBI" id="CHEBI:30616"/>
    </ligand>
</feature>
<dbReference type="PROSITE" id="PS51336">
    <property type="entry name" value="DM10"/>
    <property type="match status" value="1"/>
</dbReference>
<feature type="binding site" evidence="6">
    <location>
        <position position="100"/>
    </location>
    <ligand>
        <name>ATP</name>
        <dbReference type="ChEBI" id="CHEBI:30616"/>
    </ligand>
</feature>
<dbReference type="PANTHER" id="PTHR43109:SF2">
    <property type="entry name" value="NUCLEOSIDE DIPHOSPHATE KINASE 7"/>
    <property type="match status" value="1"/>
</dbReference>
<evidence type="ECO:0000256" key="2">
    <source>
        <dbReference type="ARBA" id="ARBA00004245"/>
    </source>
</evidence>
<keyword evidence="7" id="KW-0067">ATP-binding</keyword>
<dbReference type="EC" id="2.7.4.6" evidence="7"/>
<proteinExistence type="inferred from homology"/>
<name>A0A8S1JQ96_PARPR</name>
<accession>A0A8S1JQ96</accession>
<dbReference type="GO" id="GO:0005524">
    <property type="term" value="F:ATP binding"/>
    <property type="evidence" value="ECO:0007669"/>
    <property type="project" value="UniProtKB-KW"/>
</dbReference>
<keyword evidence="3" id="KW-0963">Cytoplasm</keyword>
<dbReference type="SMART" id="SM00676">
    <property type="entry name" value="DM10"/>
    <property type="match status" value="1"/>
</dbReference>